<keyword evidence="4" id="KW-1185">Reference proteome</keyword>
<reference evidence="3 4" key="1">
    <citation type="submission" date="2021-11" db="EMBL/GenBank/DDBJ databases">
        <title>Draft genome sequence of Actinomycetospora sp. SF1 isolated from the rhizosphere soil.</title>
        <authorList>
            <person name="Duangmal K."/>
            <person name="Chantavorakit T."/>
        </authorList>
    </citation>
    <scope>NUCLEOTIDE SEQUENCE [LARGE SCALE GENOMIC DNA]</scope>
    <source>
        <strain evidence="3 4">TBRC 5722</strain>
    </source>
</reference>
<evidence type="ECO:0000313" key="3">
    <source>
        <dbReference type="EMBL" id="MCD2198243.1"/>
    </source>
</evidence>
<evidence type="ECO:0000256" key="1">
    <source>
        <dbReference type="SAM" id="MobiDB-lite"/>
    </source>
</evidence>
<dbReference type="InterPro" id="IPR003399">
    <property type="entry name" value="Mce/MlaD"/>
</dbReference>
<protein>
    <recommendedName>
        <fullName evidence="2">Mce/MlaD domain-containing protein</fullName>
    </recommendedName>
</protein>
<dbReference type="Pfam" id="PF02470">
    <property type="entry name" value="MlaD"/>
    <property type="match status" value="1"/>
</dbReference>
<dbReference type="InterPro" id="IPR052336">
    <property type="entry name" value="MlaD_Phospholipid_Transporter"/>
</dbReference>
<feature type="compositionally biased region" description="Polar residues" evidence="1">
    <location>
        <begin position="165"/>
        <end position="181"/>
    </location>
</feature>
<evidence type="ECO:0000313" key="4">
    <source>
        <dbReference type="Proteomes" id="UP001199469"/>
    </source>
</evidence>
<name>A0ABS8PIY8_9PSEU</name>
<dbReference type="EMBL" id="JAJNDB010000012">
    <property type="protein sequence ID" value="MCD2198243.1"/>
    <property type="molecule type" value="Genomic_DNA"/>
</dbReference>
<feature type="domain" description="Mce/MlaD" evidence="2">
    <location>
        <begin position="46"/>
        <end position="127"/>
    </location>
</feature>
<feature type="region of interest" description="Disordered" evidence="1">
    <location>
        <begin position="165"/>
        <end position="184"/>
    </location>
</feature>
<dbReference type="Proteomes" id="UP001199469">
    <property type="component" value="Unassembled WGS sequence"/>
</dbReference>
<accession>A0ABS8PIY8</accession>
<gene>
    <name evidence="3" type="ORF">LQ327_33250</name>
</gene>
<dbReference type="PANTHER" id="PTHR33371:SF4">
    <property type="entry name" value="INTERMEMBRANE PHOSPHOLIPID TRANSPORT SYSTEM BINDING PROTEIN MLAD"/>
    <property type="match status" value="1"/>
</dbReference>
<evidence type="ECO:0000259" key="2">
    <source>
        <dbReference type="Pfam" id="PF02470"/>
    </source>
</evidence>
<dbReference type="PANTHER" id="PTHR33371">
    <property type="entry name" value="INTERMEMBRANE PHOSPHOLIPID TRANSPORT SYSTEM BINDING PROTEIN MLAD-RELATED"/>
    <property type="match status" value="1"/>
</dbReference>
<organism evidence="3 4">
    <name type="scientific">Actinomycetospora endophytica</name>
    <dbReference type="NCBI Taxonomy" id="2291215"/>
    <lineage>
        <taxon>Bacteria</taxon>
        <taxon>Bacillati</taxon>
        <taxon>Actinomycetota</taxon>
        <taxon>Actinomycetes</taxon>
        <taxon>Pseudonocardiales</taxon>
        <taxon>Pseudonocardiaceae</taxon>
        <taxon>Actinomycetospora</taxon>
    </lineage>
</organism>
<proteinExistence type="predicted"/>
<sequence length="504" mass="52037">MNRLRRKFHGRRPTAWALGAALLGGLVLVLALTAFKPQLQSLLSPGKTITAEFADNYRDRLVPYKSTVKLAGLEVGRVSEITESDHGTALVSMKVDDDMDKLGPAPSAAIAPLTILGGGYAVELYPGGGPGSFDPDNTIPLSHTREPVDLDPILDSLPHSVRSSLQGTVGSLNDTLSQGGSDSLRRIVSDAPGALAPTGDVLAAAQGTRPQQDLPQLVTNLESTAEVVGDRSRQVGQIVDDAHTTTTVLARQSQALGDTVAKLPTTLTDTRTGLDHLGGTLDQLTDTAKAFQPAAEDLNPLLTQLTPVLRRADPLLRNLRPVLADAAPAVHELVPTASQATSVLDDVRGPVLDRVNGPVMSMLLNNYRGTGPFQGSGDGVQADHKFYQELGYMVTGLGRASQVQDAQGASLNFQVGAGSGSPNAGGLSFEQLARMLTLPGAPAGAGPGAPATGNPLSPGGLTGPLTGQQQQQTQASPGAAQDNPPAYGPPLGPGTTVGKQGVGR</sequence>
<feature type="compositionally biased region" description="Low complexity" evidence="1">
    <location>
        <begin position="440"/>
        <end position="481"/>
    </location>
</feature>
<dbReference type="RefSeq" id="WP_230741019.1">
    <property type="nucleotide sequence ID" value="NZ_JAJNDB010000012.1"/>
</dbReference>
<feature type="region of interest" description="Disordered" evidence="1">
    <location>
        <begin position="440"/>
        <end position="504"/>
    </location>
</feature>
<comment type="caution">
    <text evidence="3">The sequence shown here is derived from an EMBL/GenBank/DDBJ whole genome shotgun (WGS) entry which is preliminary data.</text>
</comment>